<evidence type="ECO:0000256" key="4">
    <source>
        <dbReference type="ARBA" id="ARBA00022741"/>
    </source>
</evidence>
<comment type="similarity">
    <text evidence="7">Belongs to the GARS family.</text>
</comment>
<feature type="domain" description="ATP-grasp" evidence="10">
    <location>
        <begin position="107"/>
        <end position="308"/>
    </location>
</feature>
<dbReference type="EC" id="6.3.4.13" evidence="2"/>
<dbReference type="PROSITE" id="PS50975">
    <property type="entry name" value="ATP_GRASP"/>
    <property type="match status" value="1"/>
</dbReference>
<dbReference type="InterPro" id="IPR011761">
    <property type="entry name" value="ATP-grasp"/>
</dbReference>
<evidence type="ECO:0000256" key="6">
    <source>
        <dbReference type="ARBA" id="ARBA00022840"/>
    </source>
</evidence>
<dbReference type="GO" id="GO:0009113">
    <property type="term" value="P:purine nucleobase biosynthetic process"/>
    <property type="evidence" value="ECO:0007669"/>
    <property type="project" value="InterPro"/>
</dbReference>
<keyword evidence="4" id="KW-0547">Nucleotide-binding</keyword>
<keyword evidence="6" id="KW-0067">ATP-binding</keyword>
<evidence type="ECO:0000256" key="1">
    <source>
        <dbReference type="ARBA" id="ARBA00005174"/>
    </source>
</evidence>
<dbReference type="InterPro" id="IPR016185">
    <property type="entry name" value="PreATP-grasp_dom_sf"/>
</dbReference>
<dbReference type="GO" id="GO:0046872">
    <property type="term" value="F:metal ion binding"/>
    <property type="evidence" value="ECO:0007669"/>
    <property type="project" value="InterPro"/>
</dbReference>
<protein>
    <recommendedName>
        <fullName evidence="2">phosphoribosylamine--glycine ligase</fullName>
        <ecNumber evidence="2">6.3.4.13</ecNumber>
    </recommendedName>
    <alternativeName>
        <fullName evidence="8">Glycinamide ribonucleotide synthetase</fullName>
    </alternativeName>
    <alternativeName>
        <fullName evidence="9">Phosphoribosylglycinamide synthetase</fullName>
    </alternativeName>
</protein>
<dbReference type="NCBIfam" id="TIGR00877">
    <property type="entry name" value="purD"/>
    <property type="match status" value="1"/>
</dbReference>
<keyword evidence="5" id="KW-0658">Purine biosynthesis</keyword>
<dbReference type="GO" id="GO:0005524">
    <property type="term" value="F:ATP binding"/>
    <property type="evidence" value="ECO:0007669"/>
    <property type="project" value="UniProtKB-KW"/>
</dbReference>
<evidence type="ECO:0000256" key="3">
    <source>
        <dbReference type="ARBA" id="ARBA00022598"/>
    </source>
</evidence>
<dbReference type="PANTHER" id="PTHR43472:SF1">
    <property type="entry name" value="PHOSPHORIBOSYLAMINE--GLYCINE LIGASE, CHLOROPLASTIC"/>
    <property type="match status" value="1"/>
</dbReference>
<dbReference type="GO" id="GO:0006189">
    <property type="term" value="P:'de novo' IMP biosynthetic process"/>
    <property type="evidence" value="ECO:0007669"/>
    <property type="project" value="UniProtKB-UniPathway"/>
</dbReference>
<dbReference type="InterPro" id="IPR011054">
    <property type="entry name" value="Rudment_hybrid_motif"/>
</dbReference>
<dbReference type="InterPro" id="IPR037123">
    <property type="entry name" value="PRibGlycinamide_synth_C_sf"/>
</dbReference>
<dbReference type="GO" id="GO:0004637">
    <property type="term" value="F:phosphoribosylamine-glycine ligase activity"/>
    <property type="evidence" value="ECO:0007669"/>
    <property type="project" value="UniProtKB-EC"/>
</dbReference>
<gene>
    <name evidence="11" type="ORF">GM51_22290</name>
</gene>
<evidence type="ECO:0000256" key="7">
    <source>
        <dbReference type="ARBA" id="ARBA00038345"/>
    </source>
</evidence>
<dbReference type="InterPro" id="IPR020560">
    <property type="entry name" value="PRibGlycinamide_synth_C-dom"/>
</dbReference>
<evidence type="ECO:0000259" key="10">
    <source>
        <dbReference type="PROSITE" id="PS50975"/>
    </source>
</evidence>
<dbReference type="InterPro" id="IPR000115">
    <property type="entry name" value="PRibGlycinamide_synth"/>
</dbReference>
<dbReference type="AlphaFoldDB" id="A0A094QBU4"/>
<dbReference type="SMART" id="SM01210">
    <property type="entry name" value="GARS_C"/>
    <property type="match status" value="1"/>
</dbReference>
<dbReference type="Pfam" id="PF02844">
    <property type="entry name" value="GARS_N"/>
    <property type="match status" value="1"/>
</dbReference>
<dbReference type="Pfam" id="PF01071">
    <property type="entry name" value="GARS_A"/>
    <property type="match status" value="1"/>
</dbReference>
<keyword evidence="3 11" id="KW-0436">Ligase</keyword>
<dbReference type="Gene3D" id="3.30.470.20">
    <property type="entry name" value="ATP-grasp fold, B domain"/>
    <property type="match status" value="1"/>
</dbReference>
<comment type="caution">
    <text evidence="11">The sequence shown here is derived from an EMBL/GenBank/DDBJ whole genome shotgun (WGS) entry which is preliminary data.</text>
</comment>
<dbReference type="InterPro" id="IPR020562">
    <property type="entry name" value="PRibGlycinamide_synth_N"/>
</dbReference>
<name>A0A094QBU4_9ZZZZ</name>
<dbReference type="Gene3D" id="3.40.50.20">
    <property type="match status" value="1"/>
</dbReference>
<dbReference type="EMBL" id="JNSL01000230">
    <property type="protein sequence ID" value="KGA11741.1"/>
    <property type="molecule type" value="Genomic_DNA"/>
</dbReference>
<proteinExistence type="inferred from homology"/>
<evidence type="ECO:0000256" key="5">
    <source>
        <dbReference type="ARBA" id="ARBA00022755"/>
    </source>
</evidence>
<dbReference type="InterPro" id="IPR013815">
    <property type="entry name" value="ATP_grasp_subdomain_1"/>
</dbReference>
<evidence type="ECO:0000256" key="2">
    <source>
        <dbReference type="ARBA" id="ARBA00013255"/>
    </source>
</evidence>
<dbReference type="SUPFAM" id="SSF56059">
    <property type="entry name" value="Glutathione synthetase ATP-binding domain-like"/>
    <property type="match status" value="1"/>
</dbReference>
<dbReference type="SMART" id="SM01209">
    <property type="entry name" value="GARS_A"/>
    <property type="match status" value="1"/>
</dbReference>
<evidence type="ECO:0000313" key="11">
    <source>
        <dbReference type="EMBL" id="KGA11741.1"/>
    </source>
</evidence>
<reference evidence="11" key="1">
    <citation type="submission" date="2014-06" db="EMBL/GenBank/DDBJ databases">
        <title>Key roles for freshwater Actinobacteria revealed by deep metagenomic sequencing.</title>
        <authorList>
            <person name="Ghai R."/>
            <person name="Mizuno C.M."/>
            <person name="Picazo A."/>
            <person name="Camacho A."/>
            <person name="Rodriguez-Valera F."/>
        </authorList>
    </citation>
    <scope>NUCLEOTIDE SEQUENCE</scope>
</reference>
<dbReference type="InterPro" id="IPR020561">
    <property type="entry name" value="PRibGlycinamid_synth_ATP-grasp"/>
</dbReference>
<dbReference type="SUPFAM" id="SSF51246">
    <property type="entry name" value="Rudiment single hybrid motif"/>
    <property type="match status" value="1"/>
</dbReference>
<evidence type="ECO:0000256" key="8">
    <source>
        <dbReference type="ARBA" id="ARBA00042242"/>
    </source>
</evidence>
<dbReference type="HAMAP" id="MF_00138">
    <property type="entry name" value="GARS"/>
    <property type="match status" value="1"/>
</dbReference>
<evidence type="ECO:0000256" key="9">
    <source>
        <dbReference type="ARBA" id="ARBA00042864"/>
    </source>
</evidence>
<comment type="pathway">
    <text evidence="1">Purine metabolism; IMP biosynthesis via de novo pathway; N(1)-(5-phospho-D-ribosyl)glycinamide from 5-phospho-alpha-D-ribose 1-diphosphate: step 2/2.</text>
</comment>
<dbReference type="InterPro" id="IPR020559">
    <property type="entry name" value="PRibGlycinamide_synth_CS"/>
</dbReference>
<dbReference type="Gene3D" id="3.30.1490.20">
    <property type="entry name" value="ATP-grasp fold, A domain"/>
    <property type="match status" value="1"/>
</dbReference>
<dbReference type="PROSITE" id="PS00184">
    <property type="entry name" value="GARS"/>
    <property type="match status" value="1"/>
</dbReference>
<dbReference type="UniPathway" id="UPA00074">
    <property type="reaction ID" value="UER00125"/>
</dbReference>
<accession>A0A094QBU4</accession>
<sequence>MHILVIGSGAREHAIVKSLLRDPNVKKVSCAPGNAGISQDADVFEVDIKNKKSVSELAVLLQVDLVVVGPEAALAAGVFDAVAERGIACFGPSARAAQLESSKSFAKDVMNSANVATAESITCLNIDDVKLALTKFGAPFVIKDDGLAAGKGVVVTDNLAEAIDHAIKCFSDNESKVVVEEFLDGPEVSLFCISDGMKVISLAPAQDYKRVFDNNQGPNTGGMGAYSPLDWAPENIELETIEKIAQPVIDEMNKRGITFKGLLYVGLALTTAGIKVIEFNVRFGDPETQVVLARLETPLSKILYASAIGDLGKLEALKWSTNSVITVVLAAKNYPGTPVIGNEITGLAQASEIEGVQILHAATTFNGDKIVSNGGRVLSVTATGPDLTIARDRAYKALKNIQLNGSHYRSDIGLVKQ</sequence>
<organism evidence="11">
    <name type="scientific">freshwater metagenome</name>
    <dbReference type="NCBI Taxonomy" id="449393"/>
    <lineage>
        <taxon>unclassified sequences</taxon>
        <taxon>metagenomes</taxon>
        <taxon>ecological metagenomes</taxon>
    </lineage>
</organism>
<dbReference type="Gene3D" id="3.90.600.10">
    <property type="entry name" value="Phosphoribosylglycinamide synthetase, C-terminal domain"/>
    <property type="match status" value="1"/>
</dbReference>
<dbReference type="PANTHER" id="PTHR43472">
    <property type="entry name" value="PHOSPHORIBOSYLAMINE--GLYCINE LIGASE"/>
    <property type="match status" value="1"/>
</dbReference>
<dbReference type="Pfam" id="PF02843">
    <property type="entry name" value="GARS_C"/>
    <property type="match status" value="1"/>
</dbReference>
<dbReference type="SUPFAM" id="SSF52440">
    <property type="entry name" value="PreATP-grasp domain"/>
    <property type="match status" value="1"/>
</dbReference>